<keyword evidence="2 8" id="KW-0812">Transmembrane</keyword>
<dbReference type="PROSITE" id="PS50262">
    <property type="entry name" value="G_PROTEIN_RECEP_F1_2"/>
    <property type="match status" value="1"/>
</dbReference>
<dbReference type="SUPFAM" id="SSF81321">
    <property type="entry name" value="Family A G protein-coupled receptor-like"/>
    <property type="match status" value="1"/>
</dbReference>
<gene>
    <name evidence="10" type="ORF">Bpfe_025993</name>
</gene>
<dbReference type="GO" id="GO:0008528">
    <property type="term" value="F:G protein-coupled peptide receptor activity"/>
    <property type="evidence" value="ECO:0007669"/>
    <property type="project" value="InterPro"/>
</dbReference>
<keyword evidence="3 8" id="KW-1133">Transmembrane helix</keyword>
<sequence length="378" mass="42915">MSSLNASFNTTSISNFSHVSSISTTAIYDLLLIIFNSINLFACAQVVGVFGIVANILNIRLFRQQGYQDGVNITLTALALSDIGALVNMLVYITMLNPLIDENGVTVSKVAIGYVSFFLHEYFIKVSSVIITFAAVERCLCVALPLKVKMMITAKLAVVVNGVIFIVMCLYLFVHFHIMFLSWDLLPETNQTVLRFHYKSIRVMYLPTAYYATDIFLPYCTFLVLISCSAIIFVKLKSKSKWRQSNSSWGDKLASLTYKERKTAKLFMLVSVTCVVLLLPYYLMFTCTAFMRELAFDGAQSVIGFLVSSFTTLLETINCSITVFIYYNMSSKFRAEFRKMFGQWSKLNIRKTRQRVEIDFLEYLTPSADKNQHLSCTY</sequence>
<keyword evidence="5 8" id="KW-0472">Membrane</keyword>
<feature type="transmembrane region" description="Helical" evidence="8">
    <location>
        <begin position="303"/>
        <end position="329"/>
    </location>
</feature>
<evidence type="ECO:0000256" key="4">
    <source>
        <dbReference type="ARBA" id="ARBA00023040"/>
    </source>
</evidence>
<dbReference type="EMBL" id="JASAOG010000195">
    <property type="protein sequence ID" value="KAK0044591.1"/>
    <property type="molecule type" value="Genomic_DNA"/>
</dbReference>
<feature type="transmembrane region" description="Helical" evidence="8">
    <location>
        <begin position="30"/>
        <end position="59"/>
    </location>
</feature>
<dbReference type="PANTHER" id="PTHR24243">
    <property type="entry name" value="G-PROTEIN COUPLED RECEPTOR"/>
    <property type="match status" value="1"/>
</dbReference>
<evidence type="ECO:0000256" key="8">
    <source>
        <dbReference type="SAM" id="Phobius"/>
    </source>
</evidence>
<proteinExistence type="predicted"/>
<feature type="transmembrane region" description="Helical" evidence="8">
    <location>
        <begin position="122"/>
        <end position="144"/>
    </location>
</feature>
<protein>
    <submittedName>
        <fullName evidence="10">FMRFamide receptor</fullName>
    </submittedName>
</protein>
<dbReference type="GO" id="GO:0005886">
    <property type="term" value="C:plasma membrane"/>
    <property type="evidence" value="ECO:0007669"/>
    <property type="project" value="TreeGrafter"/>
</dbReference>
<evidence type="ECO:0000259" key="9">
    <source>
        <dbReference type="PROSITE" id="PS50262"/>
    </source>
</evidence>
<accession>A0AAD8AY61</accession>
<evidence type="ECO:0000313" key="11">
    <source>
        <dbReference type="Proteomes" id="UP001233172"/>
    </source>
</evidence>
<dbReference type="InterPro" id="IPR017452">
    <property type="entry name" value="GPCR_Rhodpsn_7TM"/>
</dbReference>
<keyword evidence="7" id="KW-0807">Transducer</keyword>
<comment type="caution">
    <text evidence="10">The sequence shown here is derived from an EMBL/GenBank/DDBJ whole genome shotgun (WGS) entry which is preliminary data.</text>
</comment>
<dbReference type="AlphaFoldDB" id="A0AAD8AY61"/>
<evidence type="ECO:0000256" key="2">
    <source>
        <dbReference type="ARBA" id="ARBA00022692"/>
    </source>
</evidence>
<name>A0AAD8AY61_BIOPF</name>
<dbReference type="InterPro" id="IPR019427">
    <property type="entry name" value="7TM_GPCR_serpentine_rcpt_Srw"/>
</dbReference>
<feature type="transmembrane region" description="Helical" evidence="8">
    <location>
        <begin position="156"/>
        <end position="178"/>
    </location>
</feature>
<evidence type="ECO:0000256" key="5">
    <source>
        <dbReference type="ARBA" id="ARBA00023136"/>
    </source>
</evidence>
<dbReference type="Pfam" id="PF10324">
    <property type="entry name" value="7TM_GPCR_Srw"/>
    <property type="match status" value="1"/>
</dbReference>
<comment type="subcellular location">
    <subcellularLocation>
        <location evidence="1">Membrane</location>
        <topology evidence="1">Multi-pass membrane protein</topology>
    </subcellularLocation>
</comment>
<feature type="domain" description="G-protein coupled receptors family 1 profile" evidence="9">
    <location>
        <begin position="54"/>
        <end position="326"/>
    </location>
</feature>
<keyword evidence="6 10" id="KW-0675">Receptor</keyword>
<evidence type="ECO:0000256" key="3">
    <source>
        <dbReference type="ARBA" id="ARBA00022989"/>
    </source>
</evidence>
<feature type="transmembrane region" description="Helical" evidence="8">
    <location>
        <begin position="71"/>
        <end position="93"/>
    </location>
</feature>
<evidence type="ECO:0000256" key="6">
    <source>
        <dbReference type="ARBA" id="ARBA00023170"/>
    </source>
</evidence>
<evidence type="ECO:0000256" key="1">
    <source>
        <dbReference type="ARBA" id="ARBA00004141"/>
    </source>
</evidence>
<keyword evidence="11" id="KW-1185">Reference proteome</keyword>
<dbReference type="Proteomes" id="UP001233172">
    <property type="component" value="Unassembled WGS sequence"/>
</dbReference>
<reference evidence="10" key="1">
    <citation type="journal article" date="2023" name="PLoS Negl. Trop. Dis.">
        <title>A genome sequence for Biomphalaria pfeifferi, the major vector snail for the human-infecting parasite Schistosoma mansoni.</title>
        <authorList>
            <person name="Bu L."/>
            <person name="Lu L."/>
            <person name="Laidemitt M.R."/>
            <person name="Zhang S.M."/>
            <person name="Mutuku M."/>
            <person name="Mkoji G."/>
            <person name="Steinauer M."/>
            <person name="Loker E.S."/>
        </authorList>
    </citation>
    <scope>NUCLEOTIDE SEQUENCE</scope>
    <source>
        <strain evidence="10">KasaAsao</strain>
    </source>
</reference>
<evidence type="ECO:0000256" key="7">
    <source>
        <dbReference type="ARBA" id="ARBA00023224"/>
    </source>
</evidence>
<evidence type="ECO:0000313" key="10">
    <source>
        <dbReference type="EMBL" id="KAK0044591.1"/>
    </source>
</evidence>
<feature type="transmembrane region" description="Helical" evidence="8">
    <location>
        <begin position="266"/>
        <end position="291"/>
    </location>
</feature>
<dbReference type="Gene3D" id="1.20.1070.10">
    <property type="entry name" value="Rhodopsin 7-helix transmembrane proteins"/>
    <property type="match status" value="1"/>
</dbReference>
<dbReference type="PANTHER" id="PTHR24243:SF233">
    <property type="entry name" value="THYROTROPIN-RELEASING HORMONE RECEPTOR"/>
    <property type="match status" value="1"/>
</dbReference>
<organism evidence="10 11">
    <name type="scientific">Biomphalaria pfeifferi</name>
    <name type="common">Bloodfluke planorb</name>
    <name type="synonym">Freshwater snail</name>
    <dbReference type="NCBI Taxonomy" id="112525"/>
    <lineage>
        <taxon>Eukaryota</taxon>
        <taxon>Metazoa</taxon>
        <taxon>Spiralia</taxon>
        <taxon>Lophotrochozoa</taxon>
        <taxon>Mollusca</taxon>
        <taxon>Gastropoda</taxon>
        <taxon>Heterobranchia</taxon>
        <taxon>Euthyneura</taxon>
        <taxon>Panpulmonata</taxon>
        <taxon>Hygrophila</taxon>
        <taxon>Lymnaeoidea</taxon>
        <taxon>Planorbidae</taxon>
        <taxon>Biomphalaria</taxon>
    </lineage>
</organism>
<reference evidence="10" key="2">
    <citation type="submission" date="2023-04" db="EMBL/GenBank/DDBJ databases">
        <authorList>
            <person name="Bu L."/>
            <person name="Lu L."/>
            <person name="Laidemitt M.R."/>
            <person name="Zhang S.M."/>
            <person name="Mutuku M."/>
            <person name="Mkoji G."/>
            <person name="Steinauer M."/>
            <person name="Loker E.S."/>
        </authorList>
    </citation>
    <scope>NUCLEOTIDE SEQUENCE</scope>
    <source>
        <strain evidence="10">KasaAsao</strain>
        <tissue evidence="10">Whole Snail</tissue>
    </source>
</reference>
<keyword evidence="4" id="KW-0297">G-protein coupled receptor</keyword>
<feature type="transmembrane region" description="Helical" evidence="8">
    <location>
        <begin position="215"/>
        <end position="234"/>
    </location>
</feature>